<proteinExistence type="predicted"/>
<protein>
    <submittedName>
        <fullName evidence="1">Uncharacterized protein</fullName>
    </submittedName>
</protein>
<organism evidence="1 2">
    <name type="scientific">Fusarium redolens polymycovirus 1</name>
    <dbReference type="NCBI Taxonomy" id="2546034"/>
    <lineage>
        <taxon>Viruses</taxon>
        <taxon>Riboviria</taxon>
        <taxon>Riboviria incertae sedis</taxon>
        <taxon>Polymycoviridae</taxon>
        <taxon>Polymycovirus</taxon>
        <taxon>Polymycovirus fusarii</taxon>
    </lineage>
</organism>
<sequence length="167" mass="17549">MSGKSFVIQTECEGVGRRGLVSASVMEFYFIIGVVEDVCQEVATRLACLEAEFKESGAVAACPGGWACAGVRLVVDPASVQVRAVSTDVSLDGSLRTLRCKARAIVAIAPSDQTDRIGPIFDAAVQVAQRELGVLGVVGLARLAVSWHGMAEQVRVLKPGEGSEKDT</sequence>
<reference evidence="1 2" key="1">
    <citation type="journal article" date="2019" name="Arch. Virol.">
        <title>Full genome sequence of a new polymycovirus infecting Fusarium redolens.</title>
        <authorList>
            <person name="Mahillon M."/>
            <person name="Decroes A."/>
            <person name="Lienard C."/>
            <person name="Bragard C."/>
            <person name="Legreve A."/>
        </authorList>
    </citation>
    <scope>NUCLEOTIDE SEQUENCE [LARGE SCALE GENOMIC DNA]</scope>
    <source>
        <strain evidence="1">FRPV.A63-1</strain>
    </source>
</reference>
<dbReference type="EMBL" id="MK609926">
    <property type="protein sequence ID" value="QDH44662.1"/>
    <property type="molecule type" value="Genomic_RNA"/>
</dbReference>
<keyword evidence="2" id="KW-1185">Reference proteome</keyword>
<accession>A0A513ZVE0</accession>
<dbReference type="RefSeq" id="YP_010086043.1">
    <property type="nucleotide sequence ID" value="NC_055280.1"/>
</dbReference>
<dbReference type="Proteomes" id="UP000502036">
    <property type="component" value="Genome"/>
</dbReference>
<dbReference type="KEGG" id="vg:65246971"/>
<evidence type="ECO:0000313" key="2">
    <source>
        <dbReference type="Proteomes" id="UP000502036"/>
    </source>
</evidence>
<dbReference type="GeneID" id="65246971"/>
<name>A0A513ZVE0_9VIRU</name>
<evidence type="ECO:0000313" key="1">
    <source>
        <dbReference type="EMBL" id="QDH44662.1"/>
    </source>
</evidence>